<reference evidence="2 3" key="1">
    <citation type="submission" date="2016-10" db="EMBL/GenBank/DDBJ databases">
        <authorList>
            <person name="de Groot N.N."/>
        </authorList>
    </citation>
    <scope>NUCLEOTIDE SEQUENCE [LARGE SCALE GENOMIC DNA]</scope>
    <source>
        <strain evidence="2 3">DSM 28286</strain>
    </source>
</reference>
<dbReference type="EMBL" id="FOXQ01000006">
    <property type="protein sequence ID" value="SFQ16834.1"/>
    <property type="molecule type" value="Genomic_DNA"/>
</dbReference>
<name>A0A1I5WAP0_9BACT</name>
<feature type="compositionally biased region" description="Basic and acidic residues" evidence="1">
    <location>
        <begin position="96"/>
        <end position="111"/>
    </location>
</feature>
<feature type="compositionally biased region" description="Basic and acidic residues" evidence="1">
    <location>
        <begin position="17"/>
        <end position="40"/>
    </location>
</feature>
<organism evidence="2 3">
    <name type="scientific">Parafilimonas terrae</name>
    <dbReference type="NCBI Taxonomy" id="1465490"/>
    <lineage>
        <taxon>Bacteria</taxon>
        <taxon>Pseudomonadati</taxon>
        <taxon>Bacteroidota</taxon>
        <taxon>Chitinophagia</taxon>
        <taxon>Chitinophagales</taxon>
        <taxon>Chitinophagaceae</taxon>
        <taxon>Parafilimonas</taxon>
    </lineage>
</organism>
<dbReference type="AlphaFoldDB" id="A0A1I5WAP0"/>
<evidence type="ECO:0000313" key="2">
    <source>
        <dbReference type="EMBL" id="SFQ16834.1"/>
    </source>
</evidence>
<protein>
    <submittedName>
        <fullName evidence="2">Uncharacterized protein</fullName>
    </submittedName>
</protein>
<dbReference type="RefSeq" id="WP_090658333.1">
    <property type="nucleotide sequence ID" value="NZ_FOXQ01000006.1"/>
</dbReference>
<dbReference type="Proteomes" id="UP000199031">
    <property type="component" value="Unassembled WGS sequence"/>
</dbReference>
<evidence type="ECO:0000313" key="3">
    <source>
        <dbReference type="Proteomes" id="UP000199031"/>
    </source>
</evidence>
<sequence length="111" mass="12144">MKTNPSEKSSTQNTERNVNDVKNKMQDLHGNAEDNSENYRKGKGTGMSSEAGSDQSERSWQDTGGSHANRSAENKDTNMAGHVEPGPKNSNTENLTMKEDKGQWSKKGDNG</sequence>
<feature type="region of interest" description="Disordered" evidence="1">
    <location>
        <begin position="1"/>
        <end position="111"/>
    </location>
</feature>
<keyword evidence="3" id="KW-1185">Reference proteome</keyword>
<gene>
    <name evidence="2" type="ORF">SAMN05444277_10665</name>
</gene>
<feature type="compositionally biased region" description="Polar residues" evidence="1">
    <location>
        <begin position="1"/>
        <end position="16"/>
    </location>
</feature>
<accession>A0A1I5WAP0</accession>
<evidence type="ECO:0000256" key="1">
    <source>
        <dbReference type="SAM" id="MobiDB-lite"/>
    </source>
</evidence>
<proteinExistence type="predicted"/>